<keyword evidence="15" id="KW-1185">Reference proteome</keyword>
<comment type="catalytic activity">
    <reaction evidence="1">
        <text>coproporphyrinogen III + 3 O2 = coproporphyrin III + 3 H2O2</text>
        <dbReference type="Rhea" id="RHEA:43436"/>
        <dbReference type="ChEBI" id="CHEBI:15379"/>
        <dbReference type="ChEBI" id="CHEBI:16240"/>
        <dbReference type="ChEBI" id="CHEBI:57309"/>
        <dbReference type="ChEBI" id="CHEBI:131725"/>
        <dbReference type="EC" id="1.3.3.15"/>
    </reaction>
    <physiologicalReaction direction="left-to-right" evidence="1">
        <dbReference type="Rhea" id="RHEA:43437"/>
    </physiologicalReaction>
</comment>
<dbReference type="AlphaFoldDB" id="A0A367Y1Z8"/>
<dbReference type="InterPro" id="IPR004572">
    <property type="entry name" value="Protoporphyrinogen_oxidase"/>
</dbReference>
<evidence type="ECO:0000256" key="3">
    <source>
        <dbReference type="ARBA" id="ARBA00002185"/>
    </source>
</evidence>
<evidence type="ECO:0000256" key="5">
    <source>
        <dbReference type="ARBA" id="ARBA00008310"/>
    </source>
</evidence>
<dbReference type="Gene3D" id="3.50.50.60">
    <property type="entry name" value="FAD/NAD(P)-binding domain"/>
    <property type="match status" value="1"/>
</dbReference>
<dbReference type="InterPro" id="IPR002937">
    <property type="entry name" value="Amino_oxidase"/>
</dbReference>
<name>A0A367Y1Z8_9MICO</name>
<comment type="function">
    <text evidence="3 12">Involved in coproporphyrin-dependent heme b biosynthesis. Catalyzes the oxidation of coproporphyrinogen III to coproporphyrin III.</text>
</comment>
<keyword evidence="8 12" id="KW-0285">Flavoprotein</keyword>
<dbReference type="RefSeq" id="WP_114117520.1">
    <property type="nucleotide sequence ID" value="NZ_BMHU01000003.1"/>
</dbReference>
<keyword evidence="10 12" id="KW-0560">Oxidoreductase</keyword>
<dbReference type="PRINTS" id="PR00411">
    <property type="entry name" value="PNDRDTASEI"/>
</dbReference>
<gene>
    <name evidence="14" type="primary">hemG</name>
    <name evidence="14" type="ORF">DTO57_07060</name>
</gene>
<dbReference type="GO" id="GO:0004729">
    <property type="term" value="F:oxygen-dependent protoporphyrinogen oxidase activity"/>
    <property type="evidence" value="ECO:0007669"/>
    <property type="project" value="UniProtKB-UniRule"/>
</dbReference>
<organism evidence="14 15">
    <name type="scientific">Microbacterium sorbitolivorans</name>
    <dbReference type="NCBI Taxonomy" id="1867410"/>
    <lineage>
        <taxon>Bacteria</taxon>
        <taxon>Bacillati</taxon>
        <taxon>Actinomycetota</taxon>
        <taxon>Actinomycetes</taxon>
        <taxon>Micrococcales</taxon>
        <taxon>Microbacteriaceae</taxon>
        <taxon>Microbacterium</taxon>
    </lineage>
</organism>
<evidence type="ECO:0000259" key="13">
    <source>
        <dbReference type="Pfam" id="PF01593"/>
    </source>
</evidence>
<feature type="domain" description="Amine oxidase" evidence="13">
    <location>
        <begin position="28"/>
        <end position="421"/>
    </location>
</feature>
<accession>A0A367Y1Z8</accession>
<dbReference type="SUPFAM" id="SSF51905">
    <property type="entry name" value="FAD/NAD(P)-binding domain"/>
    <property type="match status" value="1"/>
</dbReference>
<dbReference type="PANTHER" id="PTHR42923">
    <property type="entry name" value="PROTOPORPHYRINOGEN OXIDASE"/>
    <property type="match status" value="1"/>
</dbReference>
<proteinExistence type="inferred from homology"/>
<evidence type="ECO:0000256" key="4">
    <source>
        <dbReference type="ARBA" id="ARBA00004744"/>
    </source>
</evidence>
<comment type="caution">
    <text evidence="14">The sequence shown here is derived from an EMBL/GenBank/DDBJ whole genome shotgun (WGS) entry which is preliminary data.</text>
</comment>
<evidence type="ECO:0000256" key="8">
    <source>
        <dbReference type="ARBA" id="ARBA00022630"/>
    </source>
</evidence>
<comment type="subcellular location">
    <subcellularLocation>
        <location evidence="12">Cytoplasm</location>
    </subcellularLocation>
</comment>
<dbReference type="OrthoDB" id="3450553at2"/>
<dbReference type="InterPro" id="IPR050464">
    <property type="entry name" value="Zeta_carotene_desat/Oxidored"/>
</dbReference>
<sequence length="496" mass="50710">MTGDAQYDIAGLAERAAGRHVVVVGAGVSGLVAAREMARLGIRVTVLEAAGVAGGAIRSGEVAGIRLDLGAESFATRGGHVQTLVDELGLSGDVVEPDHSAGGAWVAGVPGVGSAPLPKGGILGIPSNPFAEDVRRVIGWGGAWRAYLDRVRPNLRIGHATSLGQLVRSRMGAKVLDRLIAPVTSGVYSASADDIDPAIAAPGLNVALTRTGSLAGAVLELQEQRKSAPGGAVKGLRGGMGRLVEALAADIAERGGEVRTGVAVTEIVAGDDTEWRVVTDLVEDEEAGPLALDADAVIVATEEAPARRLLAPLVGSGLAATPPVAGPAVAIVTLVVDLPALDAAPRGTGVLTVPGSHRAKALTHATAKWAWVREAAGDGTHVVRVSFGSIAEDPATDGLAPDQQAELARDQASKLLGVEIPAAAIRGSRIERFQQSQPAATHGHREQTEKARDAIRAVPTLGAVGAWLSGTGLAQVVPDAKTETDRVRRAVLFRDQ</sequence>
<protein>
    <recommendedName>
        <fullName evidence="7 12">Coproporphyrinogen III oxidase</fullName>
        <ecNumber evidence="6 12">1.3.3.15</ecNumber>
    </recommendedName>
</protein>
<dbReference type="UniPathway" id="UPA00252"/>
<evidence type="ECO:0000313" key="14">
    <source>
        <dbReference type="EMBL" id="RCK59906.1"/>
    </source>
</evidence>
<evidence type="ECO:0000256" key="11">
    <source>
        <dbReference type="ARBA" id="ARBA00023133"/>
    </source>
</evidence>
<dbReference type="PANTHER" id="PTHR42923:SF3">
    <property type="entry name" value="PROTOPORPHYRINOGEN OXIDASE"/>
    <property type="match status" value="1"/>
</dbReference>
<keyword evidence="12" id="KW-0963">Cytoplasm</keyword>
<dbReference type="Gene3D" id="3.90.660.20">
    <property type="entry name" value="Protoporphyrinogen oxidase, mitochondrial, domain 2"/>
    <property type="match status" value="1"/>
</dbReference>
<dbReference type="NCBIfam" id="TIGR00562">
    <property type="entry name" value="proto_IX_ox"/>
    <property type="match status" value="1"/>
</dbReference>
<keyword evidence="11 12" id="KW-0350">Heme biosynthesis</keyword>
<evidence type="ECO:0000256" key="9">
    <source>
        <dbReference type="ARBA" id="ARBA00022827"/>
    </source>
</evidence>
<evidence type="ECO:0000256" key="6">
    <source>
        <dbReference type="ARBA" id="ARBA00012402"/>
    </source>
</evidence>
<dbReference type="Gene3D" id="1.10.3110.10">
    <property type="entry name" value="protoporphyrinogen ix oxidase, domain 3"/>
    <property type="match status" value="1"/>
</dbReference>
<dbReference type="GO" id="GO:0005737">
    <property type="term" value="C:cytoplasm"/>
    <property type="evidence" value="ECO:0007669"/>
    <property type="project" value="UniProtKB-SubCell"/>
</dbReference>
<dbReference type="Pfam" id="PF01593">
    <property type="entry name" value="Amino_oxidase"/>
    <property type="match status" value="1"/>
</dbReference>
<dbReference type="InterPro" id="IPR036188">
    <property type="entry name" value="FAD/NAD-bd_sf"/>
</dbReference>
<comment type="similarity">
    <text evidence="5 12">Belongs to the protoporphyrinogen/coproporphyrinogen oxidase family. Coproporphyrinogen III oxidase subfamily.</text>
</comment>
<reference evidence="14 15" key="1">
    <citation type="submission" date="2018-07" db="EMBL/GenBank/DDBJ databases">
        <title>Microbacterium endoborsara sp. nov., a novel actinobacterium isolated from Borszczowia aralocaspica.</title>
        <authorList>
            <person name="An D."/>
        </authorList>
    </citation>
    <scope>NUCLEOTIDE SEQUENCE [LARGE SCALE GENOMIC DNA]</scope>
    <source>
        <strain evidence="14 15">C1.15228</strain>
    </source>
</reference>
<evidence type="ECO:0000256" key="12">
    <source>
        <dbReference type="RuleBase" id="RU364052"/>
    </source>
</evidence>
<evidence type="ECO:0000256" key="1">
    <source>
        <dbReference type="ARBA" id="ARBA00001755"/>
    </source>
</evidence>
<evidence type="ECO:0000256" key="2">
    <source>
        <dbReference type="ARBA" id="ARBA00001974"/>
    </source>
</evidence>
<keyword evidence="9 12" id="KW-0274">FAD</keyword>
<dbReference type="EMBL" id="QORO01000002">
    <property type="protein sequence ID" value="RCK59906.1"/>
    <property type="molecule type" value="Genomic_DNA"/>
</dbReference>
<dbReference type="Proteomes" id="UP000253508">
    <property type="component" value="Unassembled WGS sequence"/>
</dbReference>
<dbReference type="GO" id="GO:0006783">
    <property type="term" value="P:heme biosynthetic process"/>
    <property type="evidence" value="ECO:0007669"/>
    <property type="project" value="UniProtKB-UniRule"/>
</dbReference>
<dbReference type="EC" id="1.3.3.15" evidence="6 12"/>
<comment type="pathway">
    <text evidence="4 12">Porphyrin-containing compound metabolism; protoheme biosynthesis.</text>
</comment>
<evidence type="ECO:0000256" key="10">
    <source>
        <dbReference type="ARBA" id="ARBA00023002"/>
    </source>
</evidence>
<comment type="cofactor">
    <cofactor evidence="2 12">
        <name>FAD</name>
        <dbReference type="ChEBI" id="CHEBI:57692"/>
    </cofactor>
</comment>
<evidence type="ECO:0000256" key="7">
    <source>
        <dbReference type="ARBA" id="ARBA00019046"/>
    </source>
</evidence>
<evidence type="ECO:0000313" key="15">
    <source>
        <dbReference type="Proteomes" id="UP000253508"/>
    </source>
</evidence>